<dbReference type="CDD" id="cd17766">
    <property type="entry name" value="futalosine_nucleosidase_MqnB"/>
    <property type="match status" value="1"/>
</dbReference>
<name>A0A0N8KQQ2_9EURY</name>
<dbReference type="Gene3D" id="3.40.50.1580">
    <property type="entry name" value="Nucleoside phosphorylase domain"/>
    <property type="match status" value="1"/>
</dbReference>
<dbReference type="InterPro" id="IPR000845">
    <property type="entry name" value="Nucleoside_phosphorylase_d"/>
</dbReference>
<evidence type="ECO:0000313" key="3">
    <source>
        <dbReference type="Proteomes" id="UP000050360"/>
    </source>
</evidence>
<dbReference type="PANTHER" id="PTHR46832">
    <property type="entry name" value="5'-METHYLTHIOADENOSINE/S-ADENOSYLHOMOCYSTEINE NUCLEOSIDASE"/>
    <property type="match status" value="1"/>
</dbReference>
<dbReference type="GO" id="GO:0009116">
    <property type="term" value="P:nucleoside metabolic process"/>
    <property type="evidence" value="ECO:0007669"/>
    <property type="project" value="InterPro"/>
</dbReference>
<dbReference type="HAMAP" id="MF_00991">
    <property type="entry name" value="MqnB"/>
    <property type="match status" value="1"/>
</dbReference>
<dbReference type="PANTHER" id="PTHR46832:SF2">
    <property type="entry name" value="FUTALOSINE HYDROLASE"/>
    <property type="match status" value="1"/>
</dbReference>
<dbReference type="GO" id="GO:0008782">
    <property type="term" value="F:adenosylhomocysteine nucleosidase activity"/>
    <property type="evidence" value="ECO:0007669"/>
    <property type="project" value="TreeGrafter"/>
</dbReference>
<gene>
    <name evidence="2" type="ORF">MPEBLZ_02665</name>
</gene>
<dbReference type="EMBL" id="LKCM01000205">
    <property type="protein sequence ID" value="KPQ42770.1"/>
    <property type="molecule type" value="Genomic_DNA"/>
</dbReference>
<protein>
    <recommendedName>
        <fullName evidence="1">Nucleoside phosphorylase domain-containing protein</fullName>
    </recommendedName>
</protein>
<dbReference type="GO" id="GO:0009234">
    <property type="term" value="P:menaquinone biosynthetic process"/>
    <property type="evidence" value="ECO:0007669"/>
    <property type="project" value="InterPro"/>
</dbReference>
<dbReference type="SUPFAM" id="SSF53167">
    <property type="entry name" value="Purine and uridine phosphorylases"/>
    <property type="match status" value="1"/>
</dbReference>
<comment type="caution">
    <text evidence="2">The sequence shown here is derived from an EMBL/GenBank/DDBJ whole genome shotgun (WGS) entry which is preliminary data.</text>
</comment>
<evidence type="ECO:0000259" key="1">
    <source>
        <dbReference type="Pfam" id="PF01048"/>
    </source>
</evidence>
<dbReference type="Pfam" id="PF01048">
    <property type="entry name" value="PNP_UDP_1"/>
    <property type="match status" value="1"/>
</dbReference>
<reference evidence="2 3" key="1">
    <citation type="submission" date="2015-09" db="EMBL/GenBank/DDBJ databases">
        <title>A metagenomics-based metabolic model of nitrate-dependent anaerobic oxidation of methane by Methanoperedens-like archaea.</title>
        <authorList>
            <person name="Arshad A."/>
            <person name="Speth D.R."/>
            <person name="De Graaf R.M."/>
            <person name="Op Den Camp H.J."/>
            <person name="Jetten M.S."/>
            <person name="Welte C.U."/>
        </authorList>
    </citation>
    <scope>NUCLEOTIDE SEQUENCE [LARGE SCALE GENOMIC DNA]</scope>
</reference>
<dbReference type="InterPro" id="IPR035994">
    <property type="entry name" value="Nucleoside_phosphorylase_sf"/>
</dbReference>
<proteinExistence type="inferred from homology"/>
<dbReference type="AlphaFoldDB" id="A0A0N8KQQ2"/>
<dbReference type="GO" id="GO:0005829">
    <property type="term" value="C:cytosol"/>
    <property type="evidence" value="ECO:0007669"/>
    <property type="project" value="TreeGrafter"/>
</dbReference>
<dbReference type="GO" id="GO:0008930">
    <property type="term" value="F:methylthioadenosine nucleosidase activity"/>
    <property type="evidence" value="ECO:0007669"/>
    <property type="project" value="TreeGrafter"/>
</dbReference>
<dbReference type="Proteomes" id="UP000050360">
    <property type="component" value="Unassembled WGS sequence"/>
</dbReference>
<dbReference type="NCBIfam" id="TIGR03664">
    <property type="entry name" value="fut_nucase"/>
    <property type="match status" value="1"/>
</dbReference>
<dbReference type="GO" id="GO:0019284">
    <property type="term" value="P:L-methionine salvage from S-adenosylmethionine"/>
    <property type="evidence" value="ECO:0007669"/>
    <property type="project" value="TreeGrafter"/>
</dbReference>
<evidence type="ECO:0000313" key="2">
    <source>
        <dbReference type="EMBL" id="KPQ42770.1"/>
    </source>
</evidence>
<dbReference type="InterPro" id="IPR019963">
    <property type="entry name" value="FL_hydrolase_MqnB"/>
</dbReference>
<accession>A0A0N8KQQ2</accession>
<feature type="domain" description="Nucleoside phosphorylase" evidence="1">
    <location>
        <begin position="4"/>
        <end position="232"/>
    </location>
</feature>
<sequence>MANIGLIAPTPLESAGLRCQIKPSPHEEQGVIMKGYLHRHHVIFSHCGVGKVNAAHSTTLILENNEIDFLLLFGIAGAYSNAAIGDVVVAETENYGEEGVMTGEGWKPMDFTGFTLLKNKIEYFNTFLMDRKLLKLAINASKDIGLNTHAGHFITVSQCSGTRISGDIMQKRFNGLCENMEGAAVAHICSMYDIPVIEVRGISNIIEDRDMKKWNIPLAVSNCNKAVSELIRKME</sequence>
<organism evidence="2 3">
    <name type="scientific">Candidatus Methanoperedens nitratireducens</name>
    <dbReference type="NCBI Taxonomy" id="1392998"/>
    <lineage>
        <taxon>Archaea</taxon>
        <taxon>Methanobacteriati</taxon>
        <taxon>Methanobacteriota</taxon>
        <taxon>Stenosarchaea group</taxon>
        <taxon>Methanomicrobia</taxon>
        <taxon>Methanosarcinales</taxon>
        <taxon>ANME-2 cluster</taxon>
        <taxon>Candidatus Methanoperedentaceae</taxon>
        <taxon>Candidatus Methanoperedens</taxon>
    </lineage>
</organism>